<reference evidence="1 2" key="1">
    <citation type="submission" date="2017-02" db="EMBL/GenBank/DDBJ databases">
        <authorList>
            <person name="Peterson S.W."/>
        </authorList>
    </citation>
    <scope>NUCLEOTIDE SEQUENCE [LARGE SCALE GENOMIC DNA]</scope>
    <source>
        <strain evidence="1 2">ATCC 17233</strain>
    </source>
</reference>
<evidence type="ECO:0000313" key="1">
    <source>
        <dbReference type="EMBL" id="SJZ98023.1"/>
    </source>
</evidence>
<sequence>MVYRNYKQRIAIENNYKKKLLKIDSTLDDDSGIYFFIREDSNGFKYAYVGQAKHILSRLVQHFTGYQHIDLSLRKYGMYSDENPEGWKINYLKFPESELDNKEQFFIKQYADNGYQLRNKTSGGQGIGKNQIDEYRPTKGYRDGLVQGRKNASREIANLFNKHLNYSKKSDKPNKNQEKAIVKFEEFLNYYKDNS</sequence>
<accession>A0A1T4Q2M2</accession>
<dbReference type="Gene3D" id="3.40.1440.10">
    <property type="entry name" value="GIY-YIG endonuclease"/>
    <property type="match status" value="1"/>
</dbReference>
<dbReference type="OrthoDB" id="2052445at2"/>
<dbReference type="SUPFAM" id="SSF82771">
    <property type="entry name" value="GIY-YIG endonuclease"/>
    <property type="match status" value="1"/>
</dbReference>
<keyword evidence="2" id="KW-1185">Reference proteome</keyword>
<organism evidence="1 2">
    <name type="scientific">Eubacterium ruminantium</name>
    <dbReference type="NCBI Taxonomy" id="42322"/>
    <lineage>
        <taxon>Bacteria</taxon>
        <taxon>Bacillati</taxon>
        <taxon>Bacillota</taxon>
        <taxon>Clostridia</taxon>
        <taxon>Eubacteriales</taxon>
        <taxon>Eubacteriaceae</taxon>
        <taxon>Eubacterium</taxon>
    </lineage>
</organism>
<dbReference type="EMBL" id="FUXA01000016">
    <property type="protein sequence ID" value="SJZ98023.1"/>
    <property type="molecule type" value="Genomic_DNA"/>
</dbReference>
<proteinExistence type="predicted"/>
<evidence type="ECO:0000313" key="2">
    <source>
        <dbReference type="Proteomes" id="UP000189857"/>
    </source>
</evidence>
<dbReference type="InterPro" id="IPR035901">
    <property type="entry name" value="GIY-YIG_endonuc_sf"/>
</dbReference>
<evidence type="ECO:0008006" key="3">
    <source>
        <dbReference type="Google" id="ProtNLM"/>
    </source>
</evidence>
<dbReference type="Proteomes" id="UP000189857">
    <property type="component" value="Unassembled WGS sequence"/>
</dbReference>
<dbReference type="CDD" id="cd00719">
    <property type="entry name" value="GIY-YIG_SF"/>
    <property type="match status" value="1"/>
</dbReference>
<dbReference type="AlphaFoldDB" id="A0A1T4Q2M2"/>
<gene>
    <name evidence="1" type="ORF">SAMN02745110_02226</name>
</gene>
<dbReference type="RefSeq" id="WP_078788022.1">
    <property type="nucleotide sequence ID" value="NZ_FMTO01000014.1"/>
</dbReference>
<protein>
    <recommendedName>
        <fullName evidence="3">GIY-YIG domain-containing protein</fullName>
    </recommendedName>
</protein>
<name>A0A1T4Q2M2_9FIRM</name>